<dbReference type="PANTHER" id="PTHR43584:SF3">
    <property type="entry name" value="BIFUNCTIONAL PROTEIN GLMU"/>
    <property type="match status" value="1"/>
</dbReference>
<dbReference type="InterPro" id="IPR029044">
    <property type="entry name" value="Nucleotide-diphossugar_trans"/>
</dbReference>
<name>A0A932CLN1_UNCTE</name>
<dbReference type="Proteomes" id="UP000769766">
    <property type="component" value="Unassembled WGS sequence"/>
</dbReference>
<dbReference type="InterPro" id="IPR050065">
    <property type="entry name" value="GlmU-like"/>
</dbReference>
<dbReference type="Gene3D" id="3.90.550.10">
    <property type="entry name" value="Spore Coat Polysaccharide Biosynthesis Protein SpsA, Chain A"/>
    <property type="match status" value="1"/>
</dbReference>
<dbReference type="CDD" id="cd02540">
    <property type="entry name" value="GT2_GlmU_N_bac"/>
    <property type="match status" value="1"/>
</dbReference>
<keyword evidence="3" id="KW-0012">Acyltransferase</keyword>
<protein>
    <submittedName>
        <fullName evidence="8">NTP transferase domain-containing protein</fullName>
    </submittedName>
</protein>
<dbReference type="GO" id="GO:0019134">
    <property type="term" value="F:glucosamine-1-phosphate N-acetyltransferase activity"/>
    <property type="evidence" value="ECO:0007669"/>
    <property type="project" value="UniProtKB-EC"/>
</dbReference>
<dbReference type="AlphaFoldDB" id="A0A932CLN1"/>
<evidence type="ECO:0000256" key="5">
    <source>
        <dbReference type="ARBA" id="ARBA00048493"/>
    </source>
</evidence>
<gene>
    <name evidence="8" type="ORF">HYY20_01050</name>
</gene>
<feature type="domain" description="Nucleotidyl transferase" evidence="7">
    <location>
        <begin position="3"/>
        <end position="224"/>
    </location>
</feature>
<proteinExistence type="predicted"/>
<keyword evidence="2" id="KW-0548">Nucleotidyltransferase</keyword>
<comment type="catalytic activity">
    <reaction evidence="4">
        <text>alpha-D-glucosamine 1-phosphate + acetyl-CoA = N-acetyl-alpha-D-glucosamine 1-phosphate + CoA + H(+)</text>
        <dbReference type="Rhea" id="RHEA:13725"/>
        <dbReference type="ChEBI" id="CHEBI:15378"/>
        <dbReference type="ChEBI" id="CHEBI:57287"/>
        <dbReference type="ChEBI" id="CHEBI:57288"/>
        <dbReference type="ChEBI" id="CHEBI:57776"/>
        <dbReference type="ChEBI" id="CHEBI:58516"/>
        <dbReference type="EC" id="2.3.1.157"/>
    </reaction>
</comment>
<dbReference type="InterPro" id="IPR005835">
    <property type="entry name" value="NTP_transferase_dom"/>
</dbReference>
<accession>A0A932CLN1</accession>
<dbReference type="GO" id="GO:0003977">
    <property type="term" value="F:UDP-N-acetylglucosamine diphosphorylase activity"/>
    <property type="evidence" value="ECO:0007669"/>
    <property type="project" value="UniProtKB-EC"/>
</dbReference>
<reference evidence="8" key="1">
    <citation type="submission" date="2020-07" db="EMBL/GenBank/DDBJ databases">
        <title>Huge and variable diversity of episymbiotic CPR bacteria and DPANN archaea in groundwater ecosystems.</title>
        <authorList>
            <person name="He C.Y."/>
            <person name="Keren R."/>
            <person name="Whittaker M."/>
            <person name="Farag I.F."/>
            <person name="Doudna J."/>
            <person name="Cate J.H.D."/>
            <person name="Banfield J.F."/>
        </authorList>
    </citation>
    <scope>NUCLEOTIDE SEQUENCE</scope>
    <source>
        <strain evidence="8">NC_groundwater_672_Ag_B-0.1um_62_36</strain>
    </source>
</reference>
<evidence type="ECO:0000256" key="1">
    <source>
        <dbReference type="ARBA" id="ARBA00022679"/>
    </source>
</evidence>
<evidence type="ECO:0000256" key="3">
    <source>
        <dbReference type="ARBA" id="ARBA00023315"/>
    </source>
</evidence>
<evidence type="ECO:0000256" key="6">
    <source>
        <dbReference type="ARBA" id="ARBA00049628"/>
    </source>
</evidence>
<comment type="caution">
    <text evidence="8">The sequence shown here is derived from an EMBL/GenBank/DDBJ whole genome shotgun (WGS) entry which is preliminary data.</text>
</comment>
<evidence type="ECO:0000256" key="4">
    <source>
        <dbReference type="ARBA" id="ARBA00048247"/>
    </source>
</evidence>
<keyword evidence="1 8" id="KW-0808">Transferase</keyword>
<evidence type="ECO:0000313" key="9">
    <source>
        <dbReference type="Proteomes" id="UP000769766"/>
    </source>
</evidence>
<evidence type="ECO:0000313" key="8">
    <source>
        <dbReference type="EMBL" id="MBI2875449.1"/>
    </source>
</evidence>
<organism evidence="8 9">
    <name type="scientific">Tectimicrobiota bacterium</name>
    <dbReference type="NCBI Taxonomy" id="2528274"/>
    <lineage>
        <taxon>Bacteria</taxon>
        <taxon>Pseudomonadati</taxon>
        <taxon>Nitrospinota/Tectimicrobiota group</taxon>
        <taxon>Candidatus Tectimicrobiota</taxon>
    </lineage>
</organism>
<comment type="function">
    <text evidence="6">Catalyzes the last two sequential reactions in the de novo biosynthetic pathway for UDP-N-acetylglucosamine (UDP-GlcNAc). The C-terminal domain catalyzes the transfer of acetyl group from acetyl coenzyme A to glucosamine-1-phosphate (GlcN-1-P) to produce N-acetylglucosamine-1-phosphate (GlcNAc-1-P), which is converted into UDP-GlcNAc by the transfer of uridine 5-monophosphate (from uridine 5-triphosphate), a reaction catalyzed by the N-terminal domain.</text>
</comment>
<dbReference type="SUPFAM" id="SSF53448">
    <property type="entry name" value="Nucleotide-diphospho-sugar transferases"/>
    <property type="match status" value="1"/>
</dbReference>
<sequence length="238" mass="26083">MATIILAAGKGVRMRSERPKALHLLKGVPLVRYPVQVSQALGSSRIVVVVGYQAEAVRQTFPPGEVEFAEQREQLGSGHAALQALPRLEDFSGEVLILSGDVPLLKVQTLKGMVQRHREEGVALTFLTTLPPDPKGYGRVVRGDDGRVLRIVEERDATPAEKGLREINAGIYCCAKSFLSEALPRIERNNQQAEYYLTDLVEMASSEGQGVLPVVVTDFWEVLGVNTPEELAHLEAVF</sequence>
<dbReference type="EMBL" id="JACPRF010000031">
    <property type="protein sequence ID" value="MBI2875449.1"/>
    <property type="molecule type" value="Genomic_DNA"/>
</dbReference>
<evidence type="ECO:0000259" key="7">
    <source>
        <dbReference type="Pfam" id="PF00483"/>
    </source>
</evidence>
<dbReference type="Pfam" id="PF00483">
    <property type="entry name" value="NTP_transferase"/>
    <property type="match status" value="1"/>
</dbReference>
<comment type="catalytic activity">
    <reaction evidence="5">
        <text>N-acetyl-alpha-D-glucosamine 1-phosphate + UTP + H(+) = UDP-N-acetyl-alpha-D-glucosamine + diphosphate</text>
        <dbReference type="Rhea" id="RHEA:13509"/>
        <dbReference type="ChEBI" id="CHEBI:15378"/>
        <dbReference type="ChEBI" id="CHEBI:33019"/>
        <dbReference type="ChEBI" id="CHEBI:46398"/>
        <dbReference type="ChEBI" id="CHEBI:57705"/>
        <dbReference type="ChEBI" id="CHEBI:57776"/>
        <dbReference type="EC" id="2.7.7.23"/>
    </reaction>
</comment>
<evidence type="ECO:0000256" key="2">
    <source>
        <dbReference type="ARBA" id="ARBA00022695"/>
    </source>
</evidence>
<dbReference type="PANTHER" id="PTHR43584">
    <property type="entry name" value="NUCLEOTIDYL TRANSFERASE"/>
    <property type="match status" value="1"/>
</dbReference>